<dbReference type="GO" id="GO:1902388">
    <property type="term" value="F:ceramide 1-phosphate transfer activity"/>
    <property type="evidence" value="ECO:0007669"/>
    <property type="project" value="TreeGrafter"/>
</dbReference>
<dbReference type="GO" id="GO:0005829">
    <property type="term" value="C:cytosol"/>
    <property type="evidence" value="ECO:0007669"/>
    <property type="project" value="TreeGrafter"/>
</dbReference>
<dbReference type="PANTHER" id="PTHR10219">
    <property type="entry name" value="GLYCOLIPID TRANSFER PROTEIN-RELATED"/>
    <property type="match status" value="1"/>
</dbReference>
<protein>
    <submittedName>
        <fullName evidence="3">Putative glycolipid transfer protein</fullName>
    </submittedName>
</protein>
<keyword evidence="4" id="KW-1185">Reference proteome</keyword>
<dbReference type="Proteomes" id="UP000315496">
    <property type="component" value="Chromosome 1"/>
</dbReference>
<comment type="caution">
    <text evidence="3">The sequence shown here is derived from an EMBL/GenBank/DDBJ whole genome shotgun (WGS) entry which is preliminary data.</text>
</comment>
<evidence type="ECO:0000313" key="3">
    <source>
        <dbReference type="EMBL" id="TNJ30537.1"/>
    </source>
</evidence>
<organism evidence="3 4">
    <name type="scientific">Giardia muris</name>
    <dbReference type="NCBI Taxonomy" id="5742"/>
    <lineage>
        <taxon>Eukaryota</taxon>
        <taxon>Metamonada</taxon>
        <taxon>Diplomonadida</taxon>
        <taxon>Hexamitidae</taxon>
        <taxon>Giardiinae</taxon>
        <taxon>Giardia</taxon>
    </lineage>
</organism>
<name>A0A4Z1TBB1_GIAMU</name>
<dbReference type="Pfam" id="PF08718">
    <property type="entry name" value="GLTP"/>
    <property type="match status" value="1"/>
</dbReference>
<sequence>MSEDWETFAEELANAFVDLNNDMTCENLTRAAEKIVQLIDLLQIGILKLAKSDITNNMKKVGKSSELLENRIPSCRRAASGALWLGNTFEFIKELMFLIVDTKYADKSPGEIARLAYENTLKKYHNAATSCIFAAGFKTLPSREKFEQRLGIVSMDNVRPKIHRFHHEADRAVVRIRSSL</sequence>
<dbReference type="PANTHER" id="PTHR10219:SF25">
    <property type="entry name" value="PLECKSTRIN HOMOLOGY DOMAIN-CONTAINING FAMILY A MEMBER 8"/>
    <property type="match status" value="1"/>
</dbReference>
<dbReference type="SUPFAM" id="SSF110004">
    <property type="entry name" value="Glycolipid transfer protein, GLTP"/>
    <property type="match status" value="1"/>
</dbReference>
<reference evidence="3 4" key="1">
    <citation type="submission" date="2019-05" db="EMBL/GenBank/DDBJ databases">
        <title>The compact genome of Giardia muris reveals important steps in the evolution of intestinal protozoan parasites.</title>
        <authorList>
            <person name="Xu F."/>
            <person name="Jimenez-Gonzalez A."/>
            <person name="Einarsson E."/>
            <person name="Astvaldsson A."/>
            <person name="Peirasmaki D."/>
            <person name="Eckmann L."/>
            <person name="Andersson J.O."/>
            <person name="Svard S.G."/>
            <person name="Jerlstrom-Hultqvist J."/>
        </authorList>
    </citation>
    <scope>NUCLEOTIDE SEQUENCE [LARGE SCALE GENOMIC DNA]</scope>
    <source>
        <strain evidence="3 4">Roberts-Thomson</strain>
    </source>
</reference>
<dbReference type="AlphaFoldDB" id="A0A4Z1TBB1"/>
<dbReference type="Gene3D" id="1.10.3520.10">
    <property type="entry name" value="Glycolipid transfer protein"/>
    <property type="match status" value="1"/>
</dbReference>
<keyword evidence="1" id="KW-0813">Transport</keyword>
<evidence type="ECO:0000256" key="1">
    <source>
        <dbReference type="ARBA" id="ARBA00022448"/>
    </source>
</evidence>
<accession>A0A4Z1TBB1</accession>
<evidence type="ECO:0000259" key="2">
    <source>
        <dbReference type="Pfam" id="PF08718"/>
    </source>
</evidence>
<feature type="domain" description="Glycolipid transfer protein" evidence="2">
    <location>
        <begin position="26"/>
        <end position="150"/>
    </location>
</feature>
<dbReference type="OrthoDB" id="205255at2759"/>
<dbReference type="InterPro" id="IPR014830">
    <property type="entry name" value="Glycolipid_transfer_prot_dom"/>
</dbReference>
<dbReference type="GO" id="GO:1902387">
    <property type="term" value="F:ceramide 1-phosphate binding"/>
    <property type="evidence" value="ECO:0007669"/>
    <property type="project" value="TreeGrafter"/>
</dbReference>
<gene>
    <name evidence="3" type="ORF">GMRT_12306</name>
</gene>
<dbReference type="EMBL" id="VDLU01000001">
    <property type="protein sequence ID" value="TNJ30537.1"/>
    <property type="molecule type" value="Genomic_DNA"/>
</dbReference>
<dbReference type="VEuPathDB" id="GiardiaDB:GMRT_12306"/>
<dbReference type="InterPro" id="IPR036497">
    <property type="entry name" value="GLTP_sf"/>
</dbReference>
<dbReference type="GO" id="GO:0016020">
    <property type="term" value="C:membrane"/>
    <property type="evidence" value="ECO:0007669"/>
    <property type="project" value="TreeGrafter"/>
</dbReference>
<evidence type="ECO:0000313" key="4">
    <source>
        <dbReference type="Proteomes" id="UP000315496"/>
    </source>
</evidence>
<proteinExistence type="predicted"/>